<organism evidence="1 2">
    <name type="scientific">Papaver atlanticum</name>
    <dbReference type="NCBI Taxonomy" id="357466"/>
    <lineage>
        <taxon>Eukaryota</taxon>
        <taxon>Viridiplantae</taxon>
        <taxon>Streptophyta</taxon>
        <taxon>Embryophyta</taxon>
        <taxon>Tracheophyta</taxon>
        <taxon>Spermatophyta</taxon>
        <taxon>Magnoliopsida</taxon>
        <taxon>Ranunculales</taxon>
        <taxon>Papaveraceae</taxon>
        <taxon>Papaveroideae</taxon>
        <taxon>Papaver</taxon>
    </lineage>
</organism>
<evidence type="ECO:0000313" key="1">
    <source>
        <dbReference type="EMBL" id="KAI3835598.1"/>
    </source>
</evidence>
<name>A0AAD4RWC5_9MAGN</name>
<dbReference type="AlphaFoldDB" id="A0AAD4RWC5"/>
<proteinExistence type="predicted"/>
<keyword evidence="2" id="KW-1185">Reference proteome</keyword>
<dbReference type="EMBL" id="JAJJMB010017748">
    <property type="protein sequence ID" value="KAI3835598.1"/>
    <property type="molecule type" value="Genomic_DNA"/>
</dbReference>
<sequence length="82" mass="9863">MNDKDSEWFLDMHIQLMNTFVSWVPMYSVPKPGFFIYLWYPKQGWQEVEGSEDKLPFRDIKPNLLPLSKKDIILESQFQCFT</sequence>
<gene>
    <name evidence="1" type="ORF">MKW98_027510</name>
</gene>
<accession>A0AAD4RWC5</accession>
<reference evidence="1" key="1">
    <citation type="submission" date="2022-04" db="EMBL/GenBank/DDBJ databases">
        <title>A functionally conserved STORR gene fusion in Papaver species that diverged 16.8 million years ago.</title>
        <authorList>
            <person name="Catania T."/>
        </authorList>
    </citation>
    <scope>NUCLEOTIDE SEQUENCE</scope>
    <source>
        <strain evidence="1">S-188037</strain>
    </source>
</reference>
<comment type="caution">
    <text evidence="1">The sequence shown here is derived from an EMBL/GenBank/DDBJ whole genome shotgun (WGS) entry which is preliminary data.</text>
</comment>
<dbReference type="Proteomes" id="UP001202328">
    <property type="component" value="Unassembled WGS sequence"/>
</dbReference>
<protein>
    <submittedName>
        <fullName evidence="1">Uncharacterized protein</fullName>
    </submittedName>
</protein>
<evidence type="ECO:0000313" key="2">
    <source>
        <dbReference type="Proteomes" id="UP001202328"/>
    </source>
</evidence>